<dbReference type="OrthoDB" id="257141at2"/>
<evidence type="ECO:0000259" key="2">
    <source>
        <dbReference type="Pfam" id="PF07589"/>
    </source>
</evidence>
<dbReference type="AlphaFoldDB" id="A0A5C5WCF6"/>
<protein>
    <recommendedName>
        <fullName evidence="2">Ice-binding protein C-terminal domain-containing protein</fullName>
    </recommendedName>
</protein>
<reference evidence="3 4" key="1">
    <citation type="submission" date="2019-02" db="EMBL/GenBank/DDBJ databases">
        <title>Deep-cultivation of Planctomycetes and their phenomic and genomic characterization uncovers novel biology.</title>
        <authorList>
            <person name="Wiegand S."/>
            <person name="Jogler M."/>
            <person name="Boedeker C."/>
            <person name="Pinto D."/>
            <person name="Vollmers J."/>
            <person name="Rivas-Marin E."/>
            <person name="Kohn T."/>
            <person name="Peeters S.H."/>
            <person name="Heuer A."/>
            <person name="Rast P."/>
            <person name="Oberbeckmann S."/>
            <person name="Bunk B."/>
            <person name="Jeske O."/>
            <person name="Meyerdierks A."/>
            <person name="Storesund J.E."/>
            <person name="Kallscheuer N."/>
            <person name="Luecker S."/>
            <person name="Lage O.M."/>
            <person name="Pohl T."/>
            <person name="Merkel B.J."/>
            <person name="Hornburger P."/>
            <person name="Mueller R.-W."/>
            <person name="Bruemmer F."/>
            <person name="Labrenz M."/>
            <person name="Spormann A.M."/>
            <person name="Op Den Camp H."/>
            <person name="Overmann J."/>
            <person name="Amann R."/>
            <person name="Jetten M.S.M."/>
            <person name="Mascher T."/>
            <person name="Medema M.H."/>
            <person name="Devos D.P."/>
            <person name="Kaster A.-K."/>
            <person name="Ovreas L."/>
            <person name="Rohde M."/>
            <person name="Galperin M.Y."/>
            <person name="Jogler C."/>
        </authorList>
    </citation>
    <scope>NUCLEOTIDE SEQUENCE [LARGE SCALE GENOMIC DNA]</scope>
    <source>
        <strain evidence="3 4">Pla111</strain>
    </source>
</reference>
<name>A0A5C5WCF6_9BACT</name>
<dbReference type="NCBIfam" id="TIGR02595">
    <property type="entry name" value="PEP_CTERM"/>
    <property type="match status" value="1"/>
</dbReference>
<feature type="signal peptide" evidence="1">
    <location>
        <begin position="1"/>
        <end position="21"/>
    </location>
</feature>
<dbReference type="InterPro" id="IPR013424">
    <property type="entry name" value="Ice-binding_C"/>
</dbReference>
<dbReference type="PROSITE" id="PS00018">
    <property type="entry name" value="EF_HAND_1"/>
    <property type="match status" value="1"/>
</dbReference>
<dbReference type="RefSeq" id="WP_146570787.1">
    <property type="nucleotide sequence ID" value="NZ_SJPH01000001.1"/>
</dbReference>
<keyword evidence="4" id="KW-1185">Reference proteome</keyword>
<dbReference type="InterPro" id="IPR018247">
    <property type="entry name" value="EF_Hand_1_Ca_BS"/>
</dbReference>
<dbReference type="Proteomes" id="UP000318995">
    <property type="component" value="Unassembled WGS sequence"/>
</dbReference>
<accession>A0A5C5WCF6</accession>
<feature type="chain" id="PRO_5022880731" description="Ice-binding protein C-terminal domain-containing protein" evidence="1">
    <location>
        <begin position="22"/>
        <end position="490"/>
    </location>
</feature>
<dbReference type="EMBL" id="SJPH01000001">
    <property type="protein sequence ID" value="TWT48596.1"/>
    <property type="molecule type" value="Genomic_DNA"/>
</dbReference>
<evidence type="ECO:0000256" key="1">
    <source>
        <dbReference type="SAM" id="SignalP"/>
    </source>
</evidence>
<evidence type="ECO:0000313" key="4">
    <source>
        <dbReference type="Proteomes" id="UP000318995"/>
    </source>
</evidence>
<sequence precursor="true">MKTFSLLSALAALLATTAAMAQPSIDGSILGDQAFYGAALSTQTTQTQFGDNSSDDPIVTASGGSEINQVFGRVFNNRLYVMITGNLETNFNKLEVFIDSVAGGVNTINGASLPASVDGFCCGQSNPNVPSTDGALQRMDGLTFDAGFNADRYFTFSNGSERVRPTGPTARNFWAINASYADLTAGTAGTKQALGIQTAPRGLPQVLRNPMDYNGDGEVNLPDYTVWRDNLAATGVGLSGDGNGDDVVNQTDYDNWVSNFGADASLTGANFVPTFDFQVTEQQLAAGNVLPGLAQGQLIDRTYALGAGGCTDDSGAGCAAPELEFVLDVAPGDATNANNHRKFNNTIGLQLGFDNSNIAGVTGGTADPAAGEAESATTGIEFSVPLSALGNPTGAIKLLAFVNGTGHDFISNQFSGAGNLGDPMLFLDRSNLGSALFNDGIDPPLFTMADMPGDQFVTIAQGPVSAVAVPEPATALLVMVGVAGLATRRR</sequence>
<evidence type="ECO:0000313" key="3">
    <source>
        <dbReference type="EMBL" id="TWT48596.1"/>
    </source>
</evidence>
<dbReference type="Pfam" id="PF07589">
    <property type="entry name" value="PEP-CTERM"/>
    <property type="match status" value="1"/>
</dbReference>
<organism evidence="3 4">
    <name type="scientific">Botrimarina hoheduenensis</name>
    <dbReference type="NCBI Taxonomy" id="2528000"/>
    <lineage>
        <taxon>Bacteria</taxon>
        <taxon>Pseudomonadati</taxon>
        <taxon>Planctomycetota</taxon>
        <taxon>Planctomycetia</taxon>
        <taxon>Pirellulales</taxon>
        <taxon>Lacipirellulaceae</taxon>
        <taxon>Botrimarina</taxon>
    </lineage>
</organism>
<keyword evidence="1" id="KW-0732">Signal</keyword>
<comment type="caution">
    <text evidence="3">The sequence shown here is derived from an EMBL/GenBank/DDBJ whole genome shotgun (WGS) entry which is preliminary data.</text>
</comment>
<gene>
    <name evidence="3" type="ORF">Pla111_03710</name>
</gene>
<proteinExistence type="predicted"/>
<feature type="domain" description="Ice-binding protein C-terminal" evidence="2">
    <location>
        <begin position="468"/>
        <end position="490"/>
    </location>
</feature>